<dbReference type="GO" id="GO:0006508">
    <property type="term" value="P:proteolysis"/>
    <property type="evidence" value="ECO:0007669"/>
    <property type="project" value="UniProtKB-KW"/>
</dbReference>
<keyword evidence="1" id="KW-1133">Transmembrane helix</keyword>
<dbReference type="EMBL" id="JAUSUD010000011">
    <property type="protein sequence ID" value="MDQ0231350.1"/>
    <property type="molecule type" value="Genomic_DNA"/>
</dbReference>
<feature type="transmembrane region" description="Helical" evidence="1">
    <location>
        <begin position="186"/>
        <end position="203"/>
    </location>
</feature>
<dbReference type="Pfam" id="PF02517">
    <property type="entry name" value="Rce1-like"/>
    <property type="match status" value="1"/>
</dbReference>
<feature type="domain" description="CAAX prenyl protease 2/Lysostaphin resistance protein A-like" evidence="2">
    <location>
        <begin position="149"/>
        <end position="247"/>
    </location>
</feature>
<feature type="transmembrane region" description="Helical" evidence="1">
    <location>
        <begin position="21"/>
        <end position="47"/>
    </location>
</feature>
<proteinExistence type="predicted"/>
<dbReference type="RefSeq" id="WP_307342139.1">
    <property type="nucleotide sequence ID" value="NZ_JAUSUD010000011.1"/>
</dbReference>
<protein>
    <submittedName>
        <fullName evidence="3">Membrane protease YdiL (CAAX protease family)</fullName>
    </submittedName>
</protein>
<organism evidence="3 4">
    <name type="scientific">Metabacillus malikii</name>
    <dbReference type="NCBI Taxonomy" id="1504265"/>
    <lineage>
        <taxon>Bacteria</taxon>
        <taxon>Bacillati</taxon>
        <taxon>Bacillota</taxon>
        <taxon>Bacilli</taxon>
        <taxon>Bacillales</taxon>
        <taxon>Bacillaceae</taxon>
        <taxon>Metabacillus</taxon>
    </lineage>
</organism>
<name>A0ABT9ZJE4_9BACI</name>
<evidence type="ECO:0000313" key="4">
    <source>
        <dbReference type="Proteomes" id="UP001234495"/>
    </source>
</evidence>
<keyword evidence="1" id="KW-0812">Transmembrane</keyword>
<feature type="transmembrane region" description="Helical" evidence="1">
    <location>
        <begin position="113"/>
        <end position="135"/>
    </location>
</feature>
<feature type="transmembrane region" description="Helical" evidence="1">
    <location>
        <begin position="274"/>
        <end position="292"/>
    </location>
</feature>
<keyword evidence="3" id="KW-0378">Hydrolase</keyword>
<keyword evidence="4" id="KW-1185">Reference proteome</keyword>
<feature type="transmembrane region" description="Helical" evidence="1">
    <location>
        <begin position="209"/>
        <end position="229"/>
    </location>
</feature>
<gene>
    <name evidence="3" type="ORF">J2S19_002633</name>
</gene>
<keyword evidence="1" id="KW-0472">Membrane</keyword>
<dbReference type="InterPro" id="IPR003675">
    <property type="entry name" value="Rce1/LyrA-like_dom"/>
</dbReference>
<feature type="transmembrane region" description="Helical" evidence="1">
    <location>
        <begin position="72"/>
        <end position="93"/>
    </location>
</feature>
<reference evidence="3 4" key="1">
    <citation type="submission" date="2023-07" db="EMBL/GenBank/DDBJ databases">
        <title>Genomic Encyclopedia of Type Strains, Phase IV (KMG-IV): sequencing the most valuable type-strain genomes for metagenomic binning, comparative biology and taxonomic classification.</title>
        <authorList>
            <person name="Goeker M."/>
        </authorList>
    </citation>
    <scope>NUCLEOTIDE SEQUENCE [LARGE SCALE GENOMIC DNA]</scope>
    <source>
        <strain evidence="3 4">DSM 29005</strain>
    </source>
</reference>
<sequence length="301" mass="33969">MSNSFTNIQRGKNTHWRYFSSLLVILAFMIILGGLAYIIVGFAVGILNPELLDLELLETKGTILSDPLAEFYLVHITYIVTILGVWLAVKTILKRNLTSLITPNDKVSWSRIFYGFFISLAIFALFALLDFAIFPDSYALNDFDATRFLWLVMASLVLVPIQTTSEELLFRGFLLQWAGKLTRNPLFLTLIVGGIFGGLHFFNPEMQHGAFWVAIDYLAMGFIWTYITVKTNSSEYSIGAHAANNMFLCIFLTMEDTVVGDIPSLFVMTEVNAMLSAMTTVITGLIFLFFVLRKQRKESNV</sequence>
<evidence type="ECO:0000259" key="2">
    <source>
        <dbReference type="Pfam" id="PF02517"/>
    </source>
</evidence>
<accession>A0ABT9ZJE4</accession>
<evidence type="ECO:0000256" key="1">
    <source>
        <dbReference type="SAM" id="Phobius"/>
    </source>
</evidence>
<evidence type="ECO:0000313" key="3">
    <source>
        <dbReference type="EMBL" id="MDQ0231350.1"/>
    </source>
</evidence>
<dbReference type="GO" id="GO:0008233">
    <property type="term" value="F:peptidase activity"/>
    <property type="evidence" value="ECO:0007669"/>
    <property type="project" value="UniProtKB-KW"/>
</dbReference>
<keyword evidence="3" id="KW-0645">Protease</keyword>
<comment type="caution">
    <text evidence="3">The sequence shown here is derived from an EMBL/GenBank/DDBJ whole genome shotgun (WGS) entry which is preliminary data.</text>
</comment>
<dbReference type="Proteomes" id="UP001234495">
    <property type="component" value="Unassembled WGS sequence"/>
</dbReference>